<reference evidence="3" key="1">
    <citation type="submission" date="2025-08" db="UniProtKB">
        <authorList>
            <consortium name="Ensembl"/>
        </authorList>
    </citation>
    <scope>IDENTIFICATION</scope>
</reference>
<keyword evidence="1" id="KW-0175">Coiled coil</keyword>
<dbReference type="AlphaFoldDB" id="A0A3Q3EEN1"/>
<protein>
    <submittedName>
        <fullName evidence="3">Uncharacterized LOC109995221</fullName>
    </submittedName>
</protein>
<evidence type="ECO:0000313" key="4">
    <source>
        <dbReference type="Proteomes" id="UP000261660"/>
    </source>
</evidence>
<accession>A0A3Q3EEN1</accession>
<evidence type="ECO:0000313" key="3">
    <source>
        <dbReference type="Ensembl" id="ENSLBEP00000005946.1"/>
    </source>
</evidence>
<dbReference type="Gene3D" id="1.10.10.60">
    <property type="entry name" value="Homeodomain-like"/>
    <property type="match status" value="1"/>
</dbReference>
<dbReference type="Ensembl" id="ENSLBET00000006248.1">
    <property type="protein sequence ID" value="ENSLBEP00000005946.1"/>
    <property type="gene ID" value="ENSLBEG00000004548.1"/>
</dbReference>
<dbReference type="Proteomes" id="UP000261660">
    <property type="component" value="Unplaced"/>
</dbReference>
<dbReference type="InterPro" id="IPR044822">
    <property type="entry name" value="Myb_DNA-bind_4"/>
</dbReference>
<feature type="coiled-coil region" evidence="1">
    <location>
        <begin position="147"/>
        <end position="195"/>
    </location>
</feature>
<dbReference type="Pfam" id="PF13837">
    <property type="entry name" value="Myb_DNA-bind_4"/>
    <property type="match status" value="1"/>
</dbReference>
<proteinExistence type="predicted"/>
<evidence type="ECO:0000256" key="1">
    <source>
        <dbReference type="SAM" id="Coils"/>
    </source>
</evidence>
<keyword evidence="4" id="KW-1185">Reference proteome</keyword>
<evidence type="ECO:0000259" key="2">
    <source>
        <dbReference type="Pfam" id="PF13837"/>
    </source>
</evidence>
<organism evidence="3 4">
    <name type="scientific">Labrus bergylta</name>
    <name type="common">ballan wrasse</name>
    <dbReference type="NCBI Taxonomy" id="56723"/>
    <lineage>
        <taxon>Eukaryota</taxon>
        <taxon>Metazoa</taxon>
        <taxon>Chordata</taxon>
        <taxon>Craniata</taxon>
        <taxon>Vertebrata</taxon>
        <taxon>Euteleostomi</taxon>
        <taxon>Actinopterygii</taxon>
        <taxon>Neopterygii</taxon>
        <taxon>Teleostei</taxon>
        <taxon>Neoteleostei</taxon>
        <taxon>Acanthomorphata</taxon>
        <taxon>Eupercaria</taxon>
        <taxon>Labriformes</taxon>
        <taxon>Labridae</taxon>
        <taxon>Labrus</taxon>
    </lineage>
</organism>
<feature type="domain" description="Myb/SANT-like DNA-binding" evidence="2">
    <location>
        <begin position="16"/>
        <end position="97"/>
    </location>
</feature>
<reference evidence="3" key="2">
    <citation type="submission" date="2025-09" db="UniProtKB">
        <authorList>
            <consortium name="Ensembl"/>
        </authorList>
    </citation>
    <scope>IDENTIFICATION</scope>
</reference>
<sequence length="268" mass="31268">ISSVVLTTHLVFKFFSQDTRLMIQLRATNEAIFTGRRNSAMRGWKAIRREMGLHGVMSARQMKKKWDNLKEKYRNPPEGMETQTQPNSWRWFQLMDEAMTGPTPPLILPNMATPDVEDLEQGDGSQVRIPVCKPQTQPAVNSSQTATVEVDRKLAELQKERQALEREQADLDRERAALERDRAAVERDRAAVERDRVFLDRDRAFVDRDRAFVERDRVLVERAQEDLERERAVWRREREGEAENGHPAEMASEKERLVSLFQRLVEKL</sequence>
<dbReference type="GeneTree" id="ENSGT00640000091774"/>
<name>A0A3Q3EEN1_9LABR</name>